<protein>
    <recommendedName>
        <fullName evidence="3">Cupin 2 conserved barrel domain-containing protein</fullName>
    </recommendedName>
</protein>
<evidence type="ECO:0000313" key="1">
    <source>
        <dbReference type="EMBL" id="WVO20944.1"/>
    </source>
</evidence>
<name>A0ABZ2ART1_9TREE</name>
<dbReference type="CDD" id="cd02231">
    <property type="entry name" value="cupin_BLL6423-like"/>
    <property type="match status" value="1"/>
</dbReference>
<gene>
    <name evidence="1" type="ORF">IAS62_002245</name>
</gene>
<evidence type="ECO:0008006" key="3">
    <source>
        <dbReference type="Google" id="ProtNLM"/>
    </source>
</evidence>
<dbReference type="SUPFAM" id="SSF51182">
    <property type="entry name" value="RmlC-like cupins"/>
    <property type="match status" value="1"/>
</dbReference>
<dbReference type="PANTHER" id="PTHR36156:SF2">
    <property type="entry name" value="CUPIN TYPE-2 DOMAIN-CONTAINING PROTEIN"/>
    <property type="match status" value="1"/>
</dbReference>
<dbReference type="Gene3D" id="2.60.120.10">
    <property type="entry name" value="Jelly Rolls"/>
    <property type="match status" value="1"/>
</dbReference>
<keyword evidence="2" id="KW-1185">Reference proteome</keyword>
<accession>A0ABZ2ART1</accession>
<dbReference type="InterPro" id="IPR047142">
    <property type="entry name" value="OryJ/VirC-like"/>
</dbReference>
<dbReference type="GeneID" id="89989019"/>
<dbReference type="PANTHER" id="PTHR36156">
    <property type="entry name" value="SLR2101 PROTEIN"/>
    <property type="match status" value="1"/>
</dbReference>
<reference evidence="1 2" key="1">
    <citation type="submission" date="2024-01" db="EMBL/GenBank/DDBJ databases">
        <title>Comparative genomics of Cryptococcus and Kwoniella reveals pathogenesis evolution and contrasting modes of karyotype evolution via chromosome fusion or intercentromeric recombination.</title>
        <authorList>
            <person name="Coelho M.A."/>
            <person name="David-Palma M."/>
            <person name="Shea T."/>
            <person name="Bowers K."/>
            <person name="McGinley-Smith S."/>
            <person name="Mohammad A.W."/>
            <person name="Gnirke A."/>
            <person name="Yurkov A.M."/>
            <person name="Nowrousian M."/>
            <person name="Sun S."/>
            <person name="Cuomo C.A."/>
            <person name="Heitman J."/>
        </authorList>
    </citation>
    <scope>NUCLEOTIDE SEQUENCE [LARGE SCALE GENOMIC DNA]</scope>
    <source>
        <strain evidence="1 2">7685027</strain>
    </source>
</reference>
<dbReference type="RefSeq" id="XP_064720183.1">
    <property type="nucleotide sequence ID" value="XM_064864111.1"/>
</dbReference>
<dbReference type="InterPro" id="IPR014710">
    <property type="entry name" value="RmlC-like_jellyroll"/>
</dbReference>
<dbReference type="EMBL" id="CP143808">
    <property type="protein sequence ID" value="WVO20944.1"/>
    <property type="molecule type" value="Genomic_DNA"/>
</dbReference>
<evidence type="ECO:0000313" key="2">
    <source>
        <dbReference type="Proteomes" id="UP001432216"/>
    </source>
</evidence>
<sequence>MTTLPPPRRIIAAHGINGEPHIIDEEIHYPADSPFQAAVGFLQPELVGKPDKAIEWASIKPARLSNDDAISLRWLDFPPGFKVELHSTQTIDYVIVIHGELEMILHDGSSKTVRAGDTIVQIANTHGWNNNTTEWPKVAAIGVPSEPVKINGRGLEKPPFNAYHAQFQLLEDLISSFHIRDYYVSAACTYYCPRFSKVLMSYLVE</sequence>
<dbReference type="Proteomes" id="UP001432216">
    <property type="component" value="Chromosome 3"/>
</dbReference>
<dbReference type="InterPro" id="IPR011051">
    <property type="entry name" value="RmlC_Cupin_sf"/>
</dbReference>
<proteinExistence type="predicted"/>
<organism evidence="1 2">
    <name type="scientific">Cryptococcus decagattii</name>
    <dbReference type="NCBI Taxonomy" id="1859122"/>
    <lineage>
        <taxon>Eukaryota</taxon>
        <taxon>Fungi</taxon>
        <taxon>Dikarya</taxon>
        <taxon>Basidiomycota</taxon>
        <taxon>Agaricomycotina</taxon>
        <taxon>Tremellomycetes</taxon>
        <taxon>Tremellales</taxon>
        <taxon>Cryptococcaceae</taxon>
        <taxon>Cryptococcus</taxon>
        <taxon>Cryptococcus gattii species complex</taxon>
    </lineage>
</organism>